<protein>
    <submittedName>
        <fullName evidence="2">GIY-YIG nuclease family protein</fullName>
    </submittedName>
</protein>
<feature type="domain" description="GIY-YIG" evidence="1">
    <location>
        <begin position="198"/>
        <end position="295"/>
    </location>
</feature>
<organism evidence="2 3">
    <name type="scientific">Collinsella ihumii</name>
    <dbReference type="NCBI Taxonomy" id="1720204"/>
    <lineage>
        <taxon>Bacteria</taxon>
        <taxon>Bacillati</taxon>
        <taxon>Actinomycetota</taxon>
        <taxon>Coriobacteriia</taxon>
        <taxon>Coriobacteriales</taxon>
        <taxon>Coriobacteriaceae</taxon>
        <taxon>Collinsella</taxon>
    </lineage>
</organism>
<reference evidence="2" key="1">
    <citation type="journal article" date="2021" name="PeerJ">
        <title>Extensive microbial diversity within the chicken gut microbiome revealed by metagenomics and culture.</title>
        <authorList>
            <person name="Gilroy R."/>
            <person name="Ravi A."/>
            <person name="Getino M."/>
            <person name="Pursley I."/>
            <person name="Horton D.L."/>
            <person name="Alikhan N.F."/>
            <person name="Baker D."/>
            <person name="Gharbi K."/>
            <person name="Hall N."/>
            <person name="Watson M."/>
            <person name="Adriaenssens E.M."/>
            <person name="Foster-Nyarko E."/>
            <person name="Jarju S."/>
            <person name="Secka A."/>
            <person name="Antonio M."/>
            <person name="Oren A."/>
            <person name="Chaudhuri R.R."/>
            <person name="La Ragione R."/>
            <person name="Hildebrand F."/>
            <person name="Pallen M.J."/>
        </authorList>
    </citation>
    <scope>NUCLEOTIDE SEQUENCE</scope>
    <source>
        <strain evidence="2">ChiGjej2B2-7701</strain>
    </source>
</reference>
<dbReference type="InterPro" id="IPR000305">
    <property type="entry name" value="GIY-YIG_endonuc"/>
</dbReference>
<comment type="caution">
    <text evidence="2">The sequence shown here is derived from an EMBL/GenBank/DDBJ whole genome shotgun (WGS) entry which is preliminary data.</text>
</comment>
<name>A0A921IND1_9ACTN</name>
<dbReference type="Proteomes" id="UP000746751">
    <property type="component" value="Unassembled WGS sequence"/>
</dbReference>
<evidence type="ECO:0000313" key="2">
    <source>
        <dbReference type="EMBL" id="HJG29931.1"/>
    </source>
</evidence>
<evidence type="ECO:0000313" key="3">
    <source>
        <dbReference type="Proteomes" id="UP000746751"/>
    </source>
</evidence>
<dbReference type="SUPFAM" id="SSF82771">
    <property type="entry name" value="GIY-YIG endonuclease"/>
    <property type="match status" value="1"/>
</dbReference>
<gene>
    <name evidence="2" type="ORF">K8U80_00880</name>
</gene>
<dbReference type="InterPro" id="IPR035901">
    <property type="entry name" value="GIY-YIG_endonuc_sf"/>
</dbReference>
<dbReference type="PROSITE" id="PS50164">
    <property type="entry name" value="GIY_YIG"/>
    <property type="match status" value="1"/>
</dbReference>
<sequence length="296" mass="33981">MFGRKAGAMGIPLNSILNLTEEQIENSKIELNATQGKDGPPFMVHWLDCSEDKRRTGAPCVTSYWGWYGKQRNFRVGQHVFSFIQLCRGKVMLDEWLFVSAARVVSTPKDQQAGVEVLERFAPLFGRMIISLHKGQAFGRYCFDLKKHLGAATVKEVLPTLYSGETFHGYDQVHLPYAKLDRIFKREILPTYHDALESVTGVYCLTDTKTGKLYIGSATGEGGVAARWGSYLDTKHGGNKELRKLHEDKGEEYFREYFEFTLLEYFGMSYDPQKVLEREQWWKDCLDTREHGYNDN</sequence>
<dbReference type="CDD" id="cd10446">
    <property type="entry name" value="GIY-YIG_unchar_1"/>
    <property type="match status" value="1"/>
</dbReference>
<proteinExistence type="predicted"/>
<reference evidence="2" key="2">
    <citation type="submission" date="2021-09" db="EMBL/GenBank/DDBJ databases">
        <authorList>
            <person name="Gilroy R."/>
        </authorList>
    </citation>
    <scope>NUCLEOTIDE SEQUENCE</scope>
    <source>
        <strain evidence="2">ChiGjej2B2-7701</strain>
    </source>
</reference>
<dbReference type="EMBL" id="DYVF01000007">
    <property type="protein sequence ID" value="HJG29931.1"/>
    <property type="molecule type" value="Genomic_DNA"/>
</dbReference>
<dbReference type="AlphaFoldDB" id="A0A921IND1"/>
<dbReference type="Gene3D" id="3.40.1440.10">
    <property type="entry name" value="GIY-YIG endonuclease"/>
    <property type="match status" value="1"/>
</dbReference>
<accession>A0A921IND1</accession>
<evidence type="ECO:0000259" key="1">
    <source>
        <dbReference type="PROSITE" id="PS50164"/>
    </source>
</evidence>